<feature type="compositionally biased region" description="Acidic residues" evidence="3">
    <location>
        <begin position="12"/>
        <end position="46"/>
    </location>
</feature>
<evidence type="ECO:0000313" key="5">
    <source>
        <dbReference type="EMBL" id="KAJ9638116.1"/>
    </source>
</evidence>
<evidence type="ECO:0000313" key="6">
    <source>
        <dbReference type="Proteomes" id="UP001172681"/>
    </source>
</evidence>
<evidence type="ECO:0000256" key="3">
    <source>
        <dbReference type="SAM" id="MobiDB-lite"/>
    </source>
</evidence>
<dbReference type="Pfam" id="PF07572">
    <property type="entry name" value="BCNT"/>
    <property type="match status" value="1"/>
</dbReference>
<evidence type="ECO:0000259" key="4">
    <source>
        <dbReference type="PROSITE" id="PS51279"/>
    </source>
</evidence>
<comment type="caution">
    <text evidence="5">The sequence shown here is derived from an EMBL/GenBank/DDBJ whole genome shotgun (WGS) entry which is preliminary data.</text>
</comment>
<dbReference type="PANTHER" id="PTHR48407">
    <property type="entry name" value="CRANIOFACIAL DEVELOPMENT PROTEIN 1"/>
    <property type="match status" value="1"/>
</dbReference>
<dbReference type="GO" id="GO:0000812">
    <property type="term" value="C:Swr1 complex"/>
    <property type="evidence" value="ECO:0007669"/>
    <property type="project" value="TreeGrafter"/>
</dbReference>
<keyword evidence="6" id="KW-1185">Reference proteome</keyword>
<feature type="compositionally biased region" description="Low complexity" evidence="3">
    <location>
        <begin position="91"/>
        <end position="100"/>
    </location>
</feature>
<dbReference type="PANTHER" id="PTHR48407:SF1">
    <property type="entry name" value="CRANIOFACIAL DEVELOPMENT PROTEIN 1"/>
    <property type="match status" value="1"/>
</dbReference>
<name>A0AA38Y8Y7_9EURO</name>
<feature type="domain" description="BCNT-C" evidence="4">
    <location>
        <begin position="258"/>
        <end position="337"/>
    </location>
</feature>
<protein>
    <recommendedName>
        <fullName evidence="2">SWR1-complex protein 5</fullName>
    </recommendedName>
</protein>
<accession>A0AA38Y8Y7</accession>
<reference evidence="5" key="1">
    <citation type="submission" date="2022-10" db="EMBL/GenBank/DDBJ databases">
        <title>Culturing micro-colonial fungi from biological soil crusts in the Mojave desert and describing Neophaeococcomyces mojavensis, and introducing the new genera and species Taxawa tesnikishii.</title>
        <authorList>
            <person name="Kurbessoian T."/>
            <person name="Stajich J.E."/>
        </authorList>
    </citation>
    <scope>NUCLEOTIDE SEQUENCE</scope>
    <source>
        <strain evidence="5">TK_35</strain>
    </source>
</reference>
<evidence type="ECO:0000256" key="2">
    <source>
        <dbReference type="ARBA" id="ARBA00019138"/>
    </source>
</evidence>
<dbReference type="AlphaFoldDB" id="A0AA38Y8Y7"/>
<comment type="similarity">
    <text evidence="1">Belongs to the SWC5 family.</text>
</comment>
<dbReference type="EMBL" id="JAPDRN010000022">
    <property type="protein sequence ID" value="KAJ9638116.1"/>
    <property type="molecule type" value="Genomic_DNA"/>
</dbReference>
<dbReference type="InterPro" id="IPR027124">
    <property type="entry name" value="Swc5/CFDP1/2"/>
</dbReference>
<dbReference type="InterPro" id="IPR011421">
    <property type="entry name" value="BCNT-C"/>
</dbReference>
<sequence length="337" mass="38102">MPPLQDVHAPVEDEYDEEADSDFQADAVGDEDISSTSEDDLPEQDETSQRPRKRRRVEKVQSAPVTELDSGDEATIKEQRASRKKHQKQANNENESGNESEGWRAQTRAMRTKEKEERRRNKLASVKGSTIDVDKIWEEMNKPQPLHSSNVQPNSHNDVLDDKAIAIQLPKTTDGVVEKENLPEIFSEEMITIKRTYKFAGEVHVEEKNVPKSSAEAQLWLAQQQSTKAPVLEADGKMVNRPLRRISRFDPNFSNLAAFKSSWVKQGAGAGQHAGPKLNVVEKSKMDWAVHVDTQGLKEELDIHAKARDGYLSRMDFLREVEGRKEAEARAARLRTA</sequence>
<feature type="region of interest" description="Disordered" evidence="3">
    <location>
        <begin position="1"/>
        <end position="127"/>
    </location>
</feature>
<gene>
    <name evidence="5" type="primary">SWC5</name>
    <name evidence="5" type="ORF">H2204_004427</name>
</gene>
<organism evidence="5 6">
    <name type="scientific">Knufia peltigerae</name>
    <dbReference type="NCBI Taxonomy" id="1002370"/>
    <lineage>
        <taxon>Eukaryota</taxon>
        <taxon>Fungi</taxon>
        <taxon>Dikarya</taxon>
        <taxon>Ascomycota</taxon>
        <taxon>Pezizomycotina</taxon>
        <taxon>Eurotiomycetes</taxon>
        <taxon>Chaetothyriomycetidae</taxon>
        <taxon>Chaetothyriales</taxon>
        <taxon>Trichomeriaceae</taxon>
        <taxon>Knufia</taxon>
    </lineage>
</organism>
<proteinExistence type="inferred from homology"/>
<dbReference type="Proteomes" id="UP001172681">
    <property type="component" value="Unassembled WGS sequence"/>
</dbReference>
<dbReference type="PROSITE" id="PS51279">
    <property type="entry name" value="BCNT_C"/>
    <property type="match status" value="1"/>
</dbReference>
<evidence type="ECO:0000256" key="1">
    <source>
        <dbReference type="ARBA" id="ARBA00010465"/>
    </source>
</evidence>